<dbReference type="PANTHER" id="PTHR36435:SF6">
    <property type="entry name" value="ABORTIVE INFECTION PROTEIN"/>
    <property type="match status" value="1"/>
</dbReference>
<feature type="transmembrane region" description="Helical" evidence="1">
    <location>
        <begin position="184"/>
        <end position="202"/>
    </location>
</feature>
<feature type="domain" description="CAAX prenyl protease 2/Lysostaphin resistance protein A-like" evidence="2">
    <location>
        <begin position="128"/>
        <end position="220"/>
    </location>
</feature>
<dbReference type="EMBL" id="AWVP01000020">
    <property type="protein sequence ID" value="ERK59812.1"/>
    <property type="molecule type" value="Genomic_DNA"/>
</dbReference>
<name>U2SAK7_9BACL</name>
<feature type="transmembrane region" description="Helical" evidence="1">
    <location>
        <begin position="43"/>
        <end position="63"/>
    </location>
</feature>
<feature type="transmembrane region" description="Helical" evidence="1">
    <location>
        <begin position="209"/>
        <end position="229"/>
    </location>
</feature>
<feature type="transmembrane region" description="Helical" evidence="1">
    <location>
        <begin position="152"/>
        <end position="178"/>
    </location>
</feature>
<keyword evidence="3" id="KW-0645">Protease</keyword>
<organism evidence="3 4">
    <name type="scientific">Gemella bergeri ATCC 700627</name>
    <dbReference type="NCBI Taxonomy" id="1321820"/>
    <lineage>
        <taxon>Bacteria</taxon>
        <taxon>Bacillati</taxon>
        <taxon>Bacillota</taxon>
        <taxon>Bacilli</taxon>
        <taxon>Bacillales</taxon>
        <taxon>Gemellaceae</taxon>
        <taxon>Gemella</taxon>
    </lineage>
</organism>
<feature type="transmembrane region" description="Helical" evidence="1">
    <location>
        <begin position="122"/>
        <end position="140"/>
    </location>
</feature>
<dbReference type="Proteomes" id="UP000016637">
    <property type="component" value="Unassembled WGS sequence"/>
</dbReference>
<dbReference type="GO" id="GO:0006508">
    <property type="term" value="P:proteolysis"/>
    <property type="evidence" value="ECO:0007669"/>
    <property type="project" value="UniProtKB-KW"/>
</dbReference>
<feature type="transmembrane region" description="Helical" evidence="1">
    <location>
        <begin position="75"/>
        <end position="102"/>
    </location>
</feature>
<dbReference type="GO" id="GO:0004175">
    <property type="term" value="F:endopeptidase activity"/>
    <property type="evidence" value="ECO:0007669"/>
    <property type="project" value="UniProtKB-ARBA"/>
</dbReference>
<keyword evidence="1" id="KW-0472">Membrane</keyword>
<feature type="transmembrane region" description="Helical" evidence="1">
    <location>
        <begin position="12"/>
        <end position="31"/>
    </location>
</feature>
<keyword evidence="1" id="KW-1133">Transmembrane helix</keyword>
<reference evidence="3 4" key="1">
    <citation type="submission" date="2013-08" db="EMBL/GenBank/DDBJ databases">
        <authorList>
            <person name="Weinstock G."/>
            <person name="Sodergren E."/>
            <person name="Wylie T."/>
            <person name="Fulton L."/>
            <person name="Fulton R."/>
            <person name="Fronick C."/>
            <person name="O'Laughlin M."/>
            <person name="Godfrey J."/>
            <person name="Miner T."/>
            <person name="Herter B."/>
            <person name="Appelbaum E."/>
            <person name="Cordes M."/>
            <person name="Lek S."/>
            <person name="Wollam A."/>
            <person name="Pepin K.H."/>
            <person name="Palsikar V.B."/>
            <person name="Mitreva M."/>
            <person name="Wilson R.K."/>
        </authorList>
    </citation>
    <scope>NUCLEOTIDE SEQUENCE [LARGE SCALE GENOMIC DNA]</scope>
    <source>
        <strain evidence="3 4">ATCC 700627</strain>
    </source>
</reference>
<dbReference type="RefSeq" id="WP_021752774.1">
    <property type="nucleotide sequence ID" value="NZ_KI271821.1"/>
</dbReference>
<sequence>MRISFKRGNIKYLLISGLIYFMAVFVIPSILPTSINVYTRLNIVLALSIAATIILGVYSCKITNDIEHSGKRYNFLILFTIGLIGFMAMMFLQGAVNYILQYLAKFFEFQTTSKNTSNVVEIIKRMPIFVLYVTVLGPIMEELFFRKAVFGYFYDIFLGSKSWIRFTIPAVITGIVFALPHDGFSPLMLIYIVMSIVFSYLYTLTKSIITPMVAHIFMNILVVVVQIFLGA</sequence>
<dbReference type="eggNOG" id="COG1266">
    <property type="taxonomic scope" value="Bacteria"/>
</dbReference>
<dbReference type="GO" id="GO:0080120">
    <property type="term" value="P:CAAX-box protein maturation"/>
    <property type="evidence" value="ECO:0007669"/>
    <property type="project" value="UniProtKB-ARBA"/>
</dbReference>
<dbReference type="PANTHER" id="PTHR36435">
    <property type="entry name" value="SLR1288 PROTEIN"/>
    <property type="match status" value="1"/>
</dbReference>
<keyword evidence="1" id="KW-0812">Transmembrane</keyword>
<proteinExistence type="predicted"/>
<keyword evidence="4" id="KW-1185">Reference proteome</keyword>
<dbReference type="Pfam" id="PF02517">
    <property type="entry name" value="Rce1-like"/>
    <property type="match status" value="1"/>
</dbReference>
<dbReference type="InterPro" id="IPR052710">
    <property type="entry name" value="CAAX_protease"/>
</dbReference>
<evidence type="ECO:0000313" key="4">
    <source>
        <dbReference type="Proteomes" id="UP000016637"/>
    </source>
</evidence>
<comment type="caution">
    <text evidence="3">The sequence shown here is derived from an EMBL/GenBank/DDBJ whole genome shotgun (WGS) entry which is preliminary data.</text>
</comment>
<keyword evidence="3" id="KW-0378">Hydrolase</keyword>
<evidence type="ECO:0000259" key="2">
    <source>
        <dbReference type="Pfam" id="PF02517"/>
    </source>
</evidence>
<evidence type="ECO:0000256" key="1">
    <source>
        <dbReference type="SAM" id="Phobius"/>
    </source>
</evidence>
<dbReference type="PATRIC" id="fig|1321820.3.peg.406"/>
<protein>
    <submittedName>
        <fullName evidence="3">CAAX amino terminal protease family protein</fullName>
    </submittedName>
</protein>
<dbReference type="AlphaFoldDB" id="U2SAK7"/>
<gene>
    <name evidence="3" type="ORF">HMPREF1983_00413</name>
</gene>
<dbReference type="HOGENOM" id="CLU_079560_0_1_9"/>
<accession>U2SAK7</accession>
<evidence type="ECO:0000313" key="3">
    <source>
        <dbReference type="EMBL" id="ERK59812.1"/>
    </source>
</evidence>
<dbReference type="InterPro" id="IPR003675">
    <property type="entry name" value="Rce1/LyrA-like_dom"/>
</dbReference>